<sequence>MPESSQQKTKRTYKKRLLGNNFQHQYSLFYQTKEDALKAIESGITLRRAIAREYREQPFLWRLCKKLVDNEYIEDMEDSPTARVEMVYWTFFTTKKIKLGILVAFVNEKVEPSLNLRNKTVSEESLKKMANTIDRQRPHDLNSFFGLKKVNRLHCANKNQFITL</sequence>
<dbReference type="EMBL" id="NVQR01000037">
    <property type="protein sequence ID" value="PCH62533.1"/>
    <property type="molecule type" value="Genomic_DNA"/>
</dbReference>
<proteinExistence type="predicted"/>
<protein>
    <submittedName>
        <fullName evidence="1">Uncharacterized protein</fullName>
    </submittedName>
</protein>
<gene>
    <name evidence="1" type="ORF">COC19_02655</name>
</gene>
<evidence type="ECO:0000313" key="2">
    <source>
        <dbReference type="Proteomes" id="UP000218172"/>
    </source>
</evidence>
<name>A0A2A4MRI2_9GAMM</name>
<reference evidence="2" key="1">
    <citation type="submission" date="2017-08" db="EMBL/GenBank/DDBJ databases">
        <title>A dynamic microbial community with high functional redundancy inhabits the cold, oxic subseafloor aquifer.</title>
        <authorList>
            <person name="Tully B.J."/>
            <person name="Wheat C.G."/>
            <person name="Glazer B.T."/>
            <person name="Huber J.A."/>
        </authorList>
    </citation>
    <scope>NUCLEOTIDE SEQUENCE [LARGE SCALE GENOMIC DNA]</scope>
</reference>
<dbReference type="Proteomes" id="UP000218172">
    <property type="component" value="Unassembled WGS sequence"/>
</dbReference>
<evidence type="ECO:0000313" key="1">
    <source>
        <dbReference type="EMBL" id="PCH62533.1"/>
    </source>
</evidence>
<comment type="caution">
    <text evidence="1">The sequence shown here is derived from an EMBL/GenBank/DDBJ whole genome shotgun (WGS) entry which is preliminary data.</text>
</comment>
<organism evidence="1 2">
    <name type="scientific">SAR86 cluster bacterium</name>
    <dbReference type="NCBI Taxonomy" id="2030880"/>
    <lineage>
        <taxon>Bacteria</taxon>
        <taxon>Pseudomonadati</taxon>
        <taxon>Pseudomonadota</taxon>
        <taxon>Gammaproteobacteria</taxon>
        <taxon>SAR86 cluster</taxon>
    </lineage>
</organism>
<dbReference type="AlphaFoldDB" id="A0A2A4MRI2"/>
<accession>A0A2A4MRI2</accession>